<organism evidence="1 2">
    <name type="scientific">Peribacillus simplex</name>
    <dbReference type="NCBI Taxonomy" id="1478"/>
    <lineage>
        <taxon>Bacteria</taxon>
        <taxon>Bacillati</taxon>
        <taxon>Bacillota</taxon>
        <taxon>Bacilli</taxon>
        <taxon>Bacillales</taxon>
        <taxon>Bacillaceae</taxon>
        <taxon>Peribacillus</taxon>
    </lineage>
</organism>
<dbReference type="EMBL" id="LNNH01000016">
    <property type="protein sequence ID" value="KWW20494.1"/>
    <property type="molecule type" value="Genomic_DNA"/>
</dbReference>
<proteinExistence type="predicted"/>
<keyword evidence="2" id="KW-1185">Reference proteome</keyword>
<reference evidence="1 2" key="1">
    <citation type="submission" date="2015-11" db="EMBL/GenBank/DDBJ databases">
        <title>Genome Sequence of Bacillus simplex strain VanAntwerpen2.</title>
        <authorList>
            <person name="Couger M.B."/>
        </authorList>
    </citation>
    <scope>NUCLEOTIDE SEQUENCE [LARGE SCALE GENOMIC DNA]</scope>
    <source>
        <strain evidence="1 2">VanAntwerpen02</strain>
    </source>
</reference>
<accession>A0A109MZ31</accession>
<protein>
    <submittedName>
        <fullName evidence="1">Uncharacterized protein</fullName>
    </submittedName>
</protein>
<comment type="caution">
    <text evidence="1">The sequence shown here is derived from an EMBL/GenBank/DDBJ whole genome shotgun (WGS) entry which is preliminary data.</text>
</comment>
<gene>
    <name evidence="1" type="ORF">AS888_18195</name>
</gene>
<sequence length="297" mass="34212">MEDFQRDLNHDREELRKIRWKQHRLQVTQLFEAVLSKKPMVKKVAIIGAGNCDDLDLEYLAARCQSIHLFDIDQESMEKGIKGLPELARKKIQLVKINVTGLDTIGFDGDLSLMLDRGEKAGVVIQYVKDTENRLSQLSEQLFAEYSFEFDIVATSAIYTQLFYNWAMDLLAEHGDNYPENDVERIKDAFLDLRDEIVRTLSHSLSKCIKKNGFYLTWTDILKMKPEYSDAINEGINAVFTLAANVGYGASLIGLKAFMEEVDKRELTLRYWSWDFNVDKRYLTIGAIGRICESEKN</sequence>
<dbReference type="AlphaFoldDB" id="A0A109MZ31"/>
<evidence type="ECO:0000313" key="1">
    <source>
        <dbReference type="EMBL" id="KWW20494.1"/>
    </source>
</evidence>
<dbReference type="Proteomes" id="UP000064189">
    <property type="component" value="Unassembled WGS sequence"/>
</dbReference>
<name>A0A109MZ31_9BACI</name>
<evidence type="ECO:0000313" key="2">
    <source>
        <dbReference type="Proteomes" id="UP000064189"/>
    </source>
</evidence>
<dbReference type="RefSeq" id="WP_061141925.1">
    <property type="nucleotide sequence ID" value="NZ_LNNH01000016.1"/>
</dbReference>